<evidence type="ECO:0000256" key="1">
    <source>
        <dbReference type="SAM" id="MobiDB-lite"/>
    </source>
</evidence>
<organism evidence="2 3">
    <name type="scientific">Parnassius mnemosyne</name>
    <name type="common">clouded apollo</name>
    <dbReference type="NCBI Taxonomy" id="213953"/>
    <lineage>
        <taxon>Eukaryota</taxon>
        <taxon>Metazoa</taxon>
        <taxon>Ecdysozoa</taxon>
        <taxon>Arthropoda</taxon>
        <taxon>Hexapoda</taxon>
        <taxon>Insecta</taxon>
        <taxon>Pterygota</taxon>
        <taxon>Neoptera</taxon>
        <taxon>Endopterygota</taxon>
        <taxon>Lepidoptera</taxon>
        <taxon>Glossata</taxon>
        <taxon>Ditrysia</taxon>
        <taxon>Papilionoidea</taxon>
        <taxon>Papilionidae</taxon>
        <taxon>Parnassiinae</taxon>
        <taxon>Parnassini</taxon>
        <taxon>Parnassius</taxon>
        <taxon>Driopa</taxon>
    </lineage>
</organism>
<dbReference type="EMBL" id="CAVLGL010000002">
    <property type="protein sequence ID" value="CAK1579764.1"/>
    <property type="molecule type" value="Genomic_DNA"/>
</dbReference>
<sequence length="71" mass="8520">MSCRRSRQNDLSCAMRDIKWRHVITKRWLHVPATSPPDRRISLPLNVTRCQPTRKNRRDINERQALSQRVL</sequence>
<protein>
    <submittedName>
        <fullName evidence="2">Uncharacterized protein</fullName>
    </submittedName>
</protein>
<reference evidence="2 3" key="1">
    <citation type="submission" date="2023-11" db="EMBL/GenBank/DDBJ databases">
        <authorList>
            <person name="Hedman E."/>
            <person name="Englund M."/>
            <person name="Stromberg M."/>
            <person name="Nyberg Akerstrom W."/>
            <person name="Nylinder S."/>
            <person name="Jareborg N."/>
            <person name="Kallberg Y."/>
            <person name="Kronander E."/>
        </authorList>
    </citation>
    <scope>NUCLEOTIDE SEQUENCE [LARGE SCALE GENOMIC DNA]</scope>
</reference>
<accession>A0AAV1KB62</accession>
<comment type="caution">
    <text evidence="2">The sequence shown here is derived from an EMBL/GenBank/DDBJ whole genome shotgun (WGS) entry which is preliminary data.</text>
</comment>
<evidence type="ECO:0000313" key="3">
    <source>
        <dbReference type="Proteomes" id="UP001314205"/>
    </source>
</evidence>
<keyword evidence="3" id="KW-1185">Reference proteome</keyword>
<feature type="region of interest" description="Disordered" evidence="1">
    <location>
        <begin position="52"/>
        <end position="71"/>
    </location>
</feature>
<dbReference type="Proteomes" id="UP001314205">
    <property type="component" value="Unassembled WGS sequence"/>
</dbReference>
<evidence type="ECO:0000313" key="2">
    <source>
        <dbReference type="EMBL" id="CAK1579764.1"/>
    </source>
</evidence>
<dbReference type="AlphaFoldDB" id="A0AAV1KB62"/>
<name>A0AAV1KB62_9NEOP</name>
<gene>
    <name evidence="2" type="ORF">PARMNEM_LOCUS1662</name>
</gene>
<proteinExistence type="predicted"/>